<evidence type="ECO:0000313" key="2">
    <source>
        <dbReference type="EMBL" id="ANE43622.1"/>
    </source>
</evidence>
<dbReference type="STRING" id="1182568.SU48_07385"/>
<evidence type="ECO:0000313" key="3">
    <source>
        <dbReference type="Proteomes" id="UP000077363"/>
    </source>
</evidence>
<dbReference type="PATRIC" id="fig|1182568.3.peg.1537"/>
<gene>
    <name evidence="2" type="ORF">SU48_07385</name>
</gene>
<sequence length="391" mass="43327">MTNLASTHSNDPYREWLRQRLGQEMGVREAEMTIQGAVQRRGWTAVRALGPRDVVAVLQDVYKVMRDQVGEGRADKWLEVASTDLAQLAETVPVPTVTPAFTESAPRALRWGRRAHDLALLLARSHAEIAMRSLGAIRSNPDLSALETAAEWDVQATQAEVRRWETEDMLTNLRADHARVEVADQVAASRAQAELLFLRVTELEGGKGREQATPAQLAHSRLMLTQTTSFLDAFAPLVAEEDADTPLTMLDMNLDNARFSLGVPLHPNVLRARHTLNYAQWQAGEQVNQAPVVAEARRNLAQAEAEAGAQLHAALDAARTHQTALRQLAQTVEALETRAVHLKANGGDPLSLARVRFEWRQARASARIQSHRMEEAIRLLEALVSEPGDFR</sequence>
<keyword evidence="1" id="KW-0175">Coiled coil</keyword>
<evidence type="ECO:0000256" key="1">
    <source>
        <dbReference type="SAM" id="Coils"/>
    </source>
</evidence>
<organism evidence="2 3">
    <name type="scientific">Deinococcus puniceus</name>
    <dbReference type="NCBI Taxonomy" id="1182568"/>
    <lineage>
        <taxon>Bacteria</taxon>
        <taxon>Thermotogati</taxon>
        <taxon>Deinococcota</taxon>
        <taxon>Deinococci</taxon>
        <taxon>Deinococcales</taxon>
        <taxon>Deinococcaceae</taxon>
        <taxon>Deinococcus</taxon>
    </lineage>
</organism>
<name>A0A172T9I5_9DEIO</name>
<dbReference type="RefSeq" id="WP_064014689.1">
    <property type="nucleotide sequence ID" value="NZ_CP011387.1"/>
</dbReference>
<reference evidence="2 3" key="1">
    <citation type="submission" date="2015-01" db="EMBL/GenBank/DDBJ databases">
        <title>Deinococcus puniceus/DY1/ whole genome sequencing.</title>
        <authorList>
            <person name="Kim M.K."/>
            <person name="Srinivasan S."/>
            <person name="Lee J.-J."/>
        </authorList>
    </citation>
    <scope>NUCLEOTIDE SEQUENCE [LARGE SCALE GENOMIC DNA]</scope>
    <source>
        <strain evidence="2 3">DY1</strain>
    </source>
</reference>
<dbReference type="EMBL" id="CP011387">
    <property type="protein sequence ID" value="ANE43622.1"/>
    <property type="molecule type" value="Genomic_DNA"/>
</dbReference>
<dbReference type="OrthoDB" id="57178at2"/>
<dbReference type="AlphaFoldDB" id="A0A172T9I5"/>
<accession>A0A172T9I5</accession>
<dbReference type="KEGG" id="dpu:SU48_07385"/>
<dbReference type="Proteomes" id="UP000077363">
    <property type="component" value="Chromosome"/>
</dbReference>
<keyword evidence="3" id="KW-1185">Reference proteome</keyword>
<feature type="coiled-coil region" evidence="1">
    <location>
        <begin position="293"/>
        <end position="345"/>
    </location>
</feature>
<protein>
    <submittedName>
        <fullName evidence="2">Uncharacterized protein</fullName>
    </submittedName>
</protein>
<proteinExistence type="predicted"/>